<evidence type="ECO:0000256" key="12">
    <source>
        <dbReference type="HAMAP-Rule" id="MF_01916"/>
    </source>
</evidence>
<comment type="subcellular location">
    <subcellularLocation>
        <location evidence="1 12">Cell membrane</location>
        <topology evidence="1 12">Multi-pass membrane protein</topology>
    </subcellularLocation>
</comment>
<feature type="active site" evidence="12">
    <location>
        <position position="222"/>
    </location>
</feature>
<evidence type="ECO:0000256" key="13">
    <source>
        <dbReference type="NCBIfam" id="TIGR04265"/>
    </source>
</evidence>
<keyword evidence="5 12" id="KW-0812">Transmembrane</keyword>
<dbReference type="Pfam" id="PF13396">
    <property type="entry name" value="PLDc_N"/>
    <property type="match status" value="1"/>
</dbReference>
<dbReference type="InterPro" id="IPR022924">
    <property type="entry name" value="Cardiolipin_synthase"/>
</dbReference>
<evidence type="ECO:0000313" key="15">
    <source>
        <dbReference type="EMBL" id="BBM87202.1"/>
    </source>
</evidence>
<feature type="domain" description="PLD phosphodiesterase" evidence="14">
    <location>
        <begin position="394"/>
        <end position="421"/>
    </location>
</feature>
<keyword evidence="7 12" id="KW-1133">Transmembrane helix</keyword>
<dbReference type="SUPFAM" id="SSF56024">
    <property type="entry name" value="Phospholipase D/nuclease"/>
    <property type="match status" value="2"/>
</dbReference>
<feature type="active site" evidence="12">
    <location>
        <position position="401"/>
    </location>
</feature>
<dbReference type="GO" id="GO:0005886">
    <property type="term" value="C:plasma membrane"/>
    <property type="evidence" value="ECO:0007669"/>
    <property type="project" value="UniProtKB-SubCell"/>
</dbReference>
<evidence type="ECO:0000313" key="16">
    <source>
        <dbReference type="Proteomes" id="UP000326354"/>
    </source>
</evidence>
<dbReference type="InterPro" id="IPR025202">
    <property type="entry name" value="PLD-like_dom"/>
</dbReference>
<evidence type="ECO:0000256" key="1">
    <source>
        <dbReference type="ARBA" id="ARBA00004651"/>
    </source>
</evidence>
<dbReference type="PANTHER" id="PTHR21248">
    <property type="entry name" value="CARDIOLIPIN SYNTHASE"/>
    <property type="match status" value="1"/>
</dbReference>
<dbReference type="KEGG" id="uam:UABAM_05605"/>
<evidence type="ECO:0000256" key="9">
    <source>
        <dbReference type="ARBA" id="ARBA00023136"/>
    </source>
</evidence>
<dbReference type="PROSITE" id="PS50035">
    <property type="entry name" value="PLD"/>
    <property type="match status" value="2"/>
</dbReference>
<dbReference type="Proteomes" id="UP000326354">
    <property type="component" value="Chromosome"/>
</dbReference>
<keyword evidence="6" id="KW-0677">Repeat</keyword>
<keyword evidence="16" id="KW-1185">Reference proteome</keyword>
<keyword evidence="3 12" id="KW-0444">Lipid biosynthesis</keyword>
<dbReference type="AlphaFoldDB" id="A0A5S9ITL9"/>
<feature type="active site" evidence="12">
    <location>
        <position position="399"/>
    </location>
</feature>
<dbReference type="CDD" id="cd09112">
    <property type="entry name" value="PLDc_CLS_2"/>
    <property type="match status" value="1"/>
</dbReference>
<dbReference type="GO" id="GO:0032049">
    <property type="term" value="P:cardiolipin biosynthetic process"/>
    <property type="evidence" value="ECO:0007669"/>
    <property type="project" value="UniProtKB-UniRule"/>
</dbReference>
<comment type="catalytic activity">
    <reaction evidence="12">
        <text>2 a 1,2-diacyl-sn-glycero-3-phospho-(1'-sn-glycerol) = a cardiolipin + glycerol</text>
        <dbReference type="Rhea" id="RHEA:31451"/>
        <dbReference type="ChEBI" id="CHEBI:17754"/>
        <dbReference type="ChEBI" id="CHEBI:62237"/>
        <dbReference type="ChEBI" id="CHEBI:64716"/>
    </reaction>
</comment>
<dbReference type="OrthoDB" id="9762009at2"/>
<dbReference type="HAMAP" id="MF_01916">
    <property type="entry name" value="Cardiolipin_synth_Cls"/>
    <property type="match status" value="1"/>
</dbReference>
<comment type="similarity">
    <text evidence="12">Belongs to the phospholipase D family. Cardiolipin synthase subfamily.</text>
</comment>
<keyword evidence="9 12" id="KW-0472">Membrane</keyword>
<keyword evidence="11 12" id="KW-1208">Phospholipid metabolism</keyword>
<evidence type="ECO:0000256" key="8">
    <source>
        <dbReference type="ARBA" id="ARBA00023098"/>
    </source>
</evidence>
<dbReference type="EC" id="2.7.8.-" evidence="12 13"/>
<evidence type="ECO:0000256" key="10">
    <source>
        <dbReference type="ARBA" id="ARBA00023209"/>
    </source>
</evidence>
<protein>
    <recommendedName>
        <fullName evidence="12 13">Cardiolipin synthase</fullName>
        <shortName evidence="12">CL synthase</shortName>
        <ecNumber evidence="12 13">2.7.8.-</ecNumber>
    </recommendedName>
</protein>
<dbReference type="GO" id="GO:0008808">
    <property type="term" value="F:cardiolipin synthase activity"/>
    <property type="evidence" value="ECO:0007669"/>
    <property type="project" value="UniProtKB-UniRule"/>
</dbReference>
<keyword evidence="10 12" id="KW-0594">Phospholipid biosynthesis</keyword>
<gene>
    <name evidence="15" type="ORF">UABAM_05605</name>
</gene>
<proteinExistence type="inferred from homology"/>
<feature type="active site" evidence="12">
    <location>
        <position position="406"/>
    </location>
</feature>
<evidence type="ECO:0000256" key="2">
    <source>
        <dbReference type="ARBA" id="ARBA00022475"/>
    </source>
</evidence>
<comment type="function">
    <text evidence="12">Catalyzes the reversible phosphatidyl group transfer from one phosphatidylglycerol molecule to another to form cardiolipin (CL) (diphosphatidylglycerol) and glycerol.</text>
</comment>
<evidence type="ECO:0000259" key="14">
    <source>
        <dbReference type="PROSITE" id="PS50035"/>
    </source>
</evidence>
<feature type="active site" evidence="12">
    <location>
        <position position="229"/>
    </location>
</feature>
<dbReference type="InterPro" id="IPR030874">
    <property type="entry name" value="Cardiolipin_synth_Firmi"/>
</dbReference>
<keyword evidence="8 12" id="KW-0443">Lipid metabolism</keyword>
<sequence>MLVHYMYIVLVFLHIFVIFGILLLEDRNPTSTLAWLLFLIFVPVFGLFTYLLFGPTRMRFIQKKAQFAYETVSISLAKYNISTNVNQLYQNNKLPYRTYALIKLAEQADSLPACSGNTCQILLNGQKTYQAINEAIQNAKAHIHLEFYIIQPDEIGVALRDLLCEKQSQGVEVRVLYDAIGSSALTTSFWQPLLDLGGYAYPFKPAIMSFGKRNDRIDFRNHRKMVIIDGRVGFTGGINVGKEHLGLSPSYGHWRDTHIKICGPAVLCMQQTFVESWFMTTKEVLDQQRYFPTTQQRQGNAIVDIAPSGPNSRWSTIFRIYFQAIAFAEERVWITSPYFIPDATIKEVIITAALRGIDVRILLPKKSDNLFIGGATRSYYRELLRAGVKIYEYKKGYIHAKTLVIDNWMGTIGSTNMDIRSFKLNFEINAFVYQKEFVEELAQQFCYDLKEAHRINLHDYQHMRYSSRIFYSIARLFSPLL</sequence>
<evidence type="ECO:0000256" key="7">
    <source>
        <dbReference type="ARBA" id="ARBA00022989"/>
    </source>
</evidence>
<keyword evidence="2 12" id="KW-1003">Cell membrane</keyword>
<reference evidence="15 16" key="1">
    <citation type="submission" date="2019-08" db="EMBL/GenBank/DDBJ databases">
        <title>Complete genome sequence of Candidatus Uab amorphum.</title>
        <authorList>
            <person name="Shiratori T."/>
            <person name="Suzuki S."/>
            <person name="Kakizawa Y."/>
            <person name="Ishida K."/>
        </authorList>
    </citation>
    <scope>NUCLEOTIDE SEQUENCE [LARGE SCALE GENOMIC DNA]</scope>
    <source>
        <strain evidence="15 16">SRT547</strain>
    </source>
</reference>
<accession>A0A5S9ITL9</accession>
<feature type="active site" evidence="12">
    <location>
        <position position="224"/>
    </location>
</feature>
<feature type="transmembrane region" description="Helical" evidence="12">
    <location>
        <begin position="6"/>
        <end position="24"/>
    </location>
</feature>
<dbReference type="EMBL" id="AP019860">
    <property type="protein sequence ID" value="BBM87202.1"/>
    <property type="molecule type" value="Genomic_DNA"/>
</dbReference>
<dbReference type="NCBIfam" id="TIGR04265">
    <property type="entry name" value="bac_cardiolipin"/>
    <property type="match status" value="1"/>
</dbReference>
<keyword evidence="4 12" id="KW-0808">Transferase</keyword>
<evidence type="ECO:0000256" key="4">
    <source>
        <dbReference type="ARBA" id="ARBA00022679"/>
    </source>
</evidence>
<dbReference type="Gene3D" id="3.30.870.10">
    <property type="entry name" value="Endonuclease Chain A"/>
    <property type="match status" value="2"/>
</dbReference>
<dbReference type="Pfam" id="PF13091">
    <property type="entry name" value="PLDc_2"/>
    <property type="match status" value="2"/>
</dbReference>
<dbReference type="InterPro" id="IPR001736">
    <property type="entry name" value="PLipase_D/transphosphatidylase"/>
</dbReference>
<evidence type="ECO:0000256" key="5">
    <source>
        <dbReference type="ARBA" id="ARBA00022692"/>
    </source>
</evidence>
<feature type="domain" description="PLD phosphodiesterase" evidence="14">
    <location>
        <begin position="217"/>
        <end position="244"/>
    </location>
</feature>
<dbReference type="PANTHER" id="PTHR21248:SF22">
    <property type="entry name" value="PHOSPHOLIPASE D"/>
    <property type="match status" value="1"/>
</dbReference>
<evidence type="ECO:0000256" key="11">
    <source>
        <dbReference type="ARBA" id="ARBA00023264"/>
    </source>
</evidence>
<evidence type="ECO:0000256" key="3">
    <source>
        <dbReference type="ARBA" id="ARBA00022516"/>
    </source>
</evidence>
<evidence type="ECO:0000256" key="6">
    <source>
        <dbReference type="ARBA" id="ARBA00022737"/>
    </source>
</evidence>
<dbReference type="CDD" id="cd09110">
    <property type="entry name" value="PLDc_CLS_1"/>
    <property type="match status" value="1"/>
</dbReference>
<organism evidence="15 16">
    <name type="scientific">Uabimicrobium amorphum</name>
    <dbReference type="NCBI Taxonomy" id="2596890"/>
    <lineage>
        <taxon>Bacteria</taxon>
        <taxon>Pseudomonadati</taxon>
        <taxon>Planctomycetota</taxon>
        <taxon>Candidatus Uabimicrobiia</taxon>
        <taxon>Candidatus Uabimicrobiales</taxon>
        <taxon>Candidatus Uabimicrobiaceae</taxon>
        <taxon>Candidatus Uabimicrobium</taxon>
    </lineage>
</organism>
<feature type="transmembrane region" description="Helical" evidence="12">
    <location>
        <begin position="33"/>
        <end position="53"/>
    </location>
</feature>
<name>A0A5S9ITL9_UABAM</name>
<dbReference type="SMART" id="SM00155">
    <property type="entry name" value="PLDc"/>
    <property type="match status" value="2"/>
</dbReference>
<dbReference type="RefSeq" id="WP_151971229.1">
    <property type="nucleotide sequence ID" value="NZ_AP019860.1"/>
</dbReference>
<dbReference type="InterPro" id="IPR027379">
    <property type="entry name" value="CLS_N"/>
</dbReference>